<accession>D5C561</accession>
<dbReference type="HOGENOM" id="CLU_2465883_0_0_6"/>
<dbReference type="AlphaFoldDB" id="D5C561"/>
<gene>
    <name evidence="1" type="ordered locus">Nhal_2192</name>
</gene>
<dbReference type="KEGG" id="nhl:Nhal_2192"/>
<proteinExistence type="predicted"/>
<dbReference type="Proteomes" id="UP000001844">
    <property type="component" value="Chromosome"/>
</dbReference>
<name>D5C561_NITHN</name>
<keyword evidence="2" id="KW-1185">Reference proteome</keyword>
<evidence type="ECO:0000313" key="2">
    <source>
        <dbReference type="Proteomes" id="UP000001844"/>
    </source>
</evidence>
<evidence type="ECO:0000313" key="1">
    <source>
        <dbReference type="EMBL" id="ADE15284.1"/>
    </source>
</evidence>
<protein>
    <submittedName>
        <fullName evidence="1">Uncharacterized protein</fullName>
    </submittedName>
</protein>
<sequence>MNLACGYNFVISQSRTLLWVFHAGSVNAEFCSNPIPSQKALQIKELAVPLSRLERYSRRNLIGEILGLLEAAAAAAVRSLLAVPVGKG</sequence>
<dbReference type="EMBL" id="CP001798">
    <property type="protein sequence ID" value="ADE15284.1"/>
    <property type="molecule type" value="Genomic_DNA"/>
</dbReference>
<reference evidence="2" key="1">
    <citation type="submission" date="2010-04" db="EMBL/GenBank/DDBJ databases">
        <title>Complete genome sequence of Nitrosococcus halophilus Nc4, a salt-adapted, aerobic obligate ammonia-oxidizing sulfur purple bacterium.</title>
        <authorList>
            <consortium name="US DOE Joint Genome Institute"/>
            <person name="Campbell M.A."/>
            <person name="Malfatti S.A."/>
            <person name="Chain P.S.G."/>
            <person name="Heidelberg J.F."/>
            <person name="Ward B.B."/>
            <person name="Klotz M.G."/>
        </authorList>
    </citation>
    <scope>NUCLEOTIDE SEQUENCE [LARGE SCALE GENOMIC DNA]</scope>
    <source>
        <strain evidence="2">Nc4</strain>
    </source>
</reference>
<organism evidence="1 2">
    <name type="scientific">Nitrosococcus halophilus (strain Nc4)</name>
    <dbReference type="NCBI Taxonomy" id="472759"/>
    <lineage>
        <taxon>Bacteria</taxon>
        <taxon>Pseudomonadati</taxon>
        <taxon>Pseudomonadota</taxon>
        <taxon>Gammaproteobacteria</taxon>
        <taxon>Chromatiales</taxon>
        <taxon>Chromatiaceae</taxon>
        <taxon>Nitrosococcus</taxon>
    </lineage>
</organism>